<dbReference type="NCBIfam" id="NF009967">
    <property type="entry name" value="PRK13430.1"/>
    <property type="match status" value="1"/>
</dbReference>
<proteinExistence type="inferred from homology"/>
<evidence type="ECO:0000313" key="7">
    <source>
        <dbReference type="EMBL" id="CAB4608594.1"/>
    </source>
</evidence>
<keyword evidence="3" id="KW-0375">Hydrogen ion transport</keyword>
<accession>A0A6J6HBP4</accession>
<dbReference type="GO" id="GO:0046933">
    <property type="term" value="F:proton-transporting ATP synthase activity, rotational mechanism"/>
    <property type="evidence" value="ECO:0007669"/>
    <property type="project" value="InterPro"/>
</dbReference>
<dbReference type="GO" id="GO:0016020">
    <property type="term" value="C:membrane"/>
    <property type="evidence" value="ECO:0007669"/>
    <property type="project" value="UniProtKB-SubCell"/>
</dbReference>
<organism evidence="7">
    <name type="scientific">freshwater metagenome</name>
    <dbReference type="NCBI Taxonomy" id="449393"/>
    <lineage>
        <taxon>unclassified sequences</taxon>
        <taxon>metagenomes</taxon>
        <taxon>ecological metagenomes</taxon>
    </lineage>
</organism>
<dbReference type="Pfam" id="PF00213">
    <property type="entry name" value="OSCP"/>
    <property type="match status" value="1"/>
</dbReference>
<dbReference type="InterPro" id="IPR000711">
    <property type="entry name" value="ATPase_OSCP/dsu"/>
</dbReference>
<protein>
    <submittedName>
        <fullName evidence="7">Unannotated protein</fullName>
    </submittedName>
</protein>
<dbReference type="Gene3D" id="1.10.520.20">
    <property type="entry name" value="N-terminal domain of the delta subunit of the F1F0-ATP synthase"/>
    <property type="match status" value="1"/>
</dbReference>
<dbReference type="NCBIfam" id="TIGR01145">
    <property type="entry name" value="ATP_synt_delta"/>
    <property type="match status" value="1"/>
</dbReference>
<keyword evidence="2" id="KW-0813">Transport</keyword>
<keyword evidence="6" id="KW-0066">ATP synthesis</keyword>
<dbReference type="EMBL" id="CAEZUT010000032">
    <property type="protein sequence ID" value="CAB4608594.1"/>
    <property type="molecule type" value="Genomic_DNA"/>
</dbReference>
<dbReference type="AlphaFoldDB" id="A0A6J6HBP4"/>
<evidence type="ECO:0000256" key="6">
    <source>
        <dbReference type="ARBA" id="ARBA00023310"/>
    </source>
</evidence>
<evidence type="ECO:0000256" key="1">
    <source>
        <dbReference type="ARBA" id="ARBA00004370"/>
    </source>
</evidence>
<dbReference type="HAMAP" id="MF_01416">
    <property type="entry name" value="ATP_synth_delta_bact"/>
    <property type="match status" value="1"/>
</dbReference>
<comment type="subcellular location">
    <subcellularLocation>
        <location evidence="1">Membrane</location>
    </subcellularLocation>
</comment>
<evidence type="ECO:0000313" key="8">
    <source>
        <dbReference type="EMBL" id="CAB5142749.1"/>
    </source>
</evidence>
<gene>
    <name evidence="7" type="ORF">UFOPK1854_00435</name>
    <name evidence="8" type="ORF">UFOPK4442_00159</name>
</gene>
<evidence type="ECO:0000256" key="2">
    <source>
        <dbReference type="ARBA" id="ARBA00022448"/>
    </source>
</evidence>
<dbReference type="InterPro" id="IPR026015">
    <property type="entry name" value="ATP_synth_OSCP/delta_N_sf"/>
</dbReference>
<evidence type="ECO:0000256" key="3">
    <source>
        <dbReference type="ARBA" id="ARBA00022781"/>
    </source>
</evidence>
<dbReference type="SUPFAM" id="SSF47928">
    <property type="entry name" value="N-terminal domain of the delta subunit of the F1F0-ATP synthase"/>
    <property type="match status" value="1"/>
</dbReference>
<sequence length="275" mass="29437">MKILGGTSRVSVLTLRKALDEKVNNLSASDAAQFSNDLFTILTVLSSSVGVRRALTDNARDAAAKAELISNLFGSNISAAAQSLLATAASLRWSNPSELADAIEQIAVEAESVVADKNNELDKLEDQLFDFARVLVANRDLRQALNTAADSDAGRVFLLESVVKGKYATSTVNLLRRVVVLRRGRHIDATLAAYSHYVSVRRNRVVAHVRTAVALTPAQQQNLIAALGKAIGKTVHINVEVDPKVLGGISIRYGDEVIDGTVINRLAEASRALVG</sequence>
<dbReference type="PANTHER" id="PTHR11910">
    <property type="entry name" value="ATP SYNTHASE DELTA CHAIN"/>
    <property type="match status" value="1"/>
</dbReference>
<reference evidence="7" key="1">
    <citation type="submission" date="2020-05" db="EMBL/GenBank/DDBJ databases">
        <authorList>
            <person name="Chiriac C."/>
            <person name="Salcher M."/>
            <person name="Ghai R."/>
            <person name="Kavagutti S V."/>
        </authorList>
    </citation>
    <scope>NUCLEOTIDE SEQUENCE</scope>
</reference>
<evidence type="ECO:0000256" key="4">
    <source>
        <dbReference type="ARBA" id="ARBA00023065"/>
    </source>
</evidence>
<evidence type="ECO:0000256" key="5">
    <source>
        <dbReference type="ARBA" id="ARBA00023136"/>
    </source>
</evidence>
<dbReference type="EMBL" id="CAFBSA010000014">
    <property type="protein sequence ID" value="CAB5142749.1"/>
    <property type="molecule type" value="Genomic_DNA"/>
</dbReference>
<name>A0A6J6HBP4_9ZZZZ</name>
<keyword evidence="5" id="KW-0472">Membrane</keyword>
<keyword evidence="4" id="KW-0406">Ion transport</keyword>